<accession>B0BZX8</accession>
<dbReference type="RefSeq" id="WP_010471979.1">
    <property type="nucleotide sequence ID" value="NC_009925.1"/>
</dbReference>
<gene>
    <name evidence="1" type="ordered locus">AM1_2174</name>
</gene>
<dbReference type="EMBL" id="CP000828">
    <property type="protein sequence ID" value="ABW27188.1"/>
    <property type="molecule type" value="Genomic_DNA"/>
</dbReference>
<evidence type="ECO:0000313" key="2">
    <source>
        <dbReference type="Proteomes" id="UP000000268"/>
    </source>
</evidence>
<dbReference type="OrthoDB" id="488813at2"/>
<dbReference type="HOGENOM" id="CLU_205853_0_0_3"/>
<sequence length="59" mass="6954">MPFFVWLLLVVIYTGGGWRFWAGFRQTNFTSNRLVLTLLWPVMLANKSYRQNFVKALKG</sequence>
<evidence type="ECO:0000313" key="1">
    <source>
        <dbReference type="EMBL" id="ABW27188.1"/>
    </source>
</evidence>
<keyword evidence="2" id="KW-1185">Reference proteome</keyword>
<dbReference type="Proteomes" id="UP000000268">
    <property type="component" value="Chromosome"/>
</dbReference>
<dbReference type="AlphaFoldDB" id="B0BZX8"/>
<dbReference type="STRING" id="329726.AM1_2174"/>
<proteinExistence type="predicted"/>
<organism evidence="1 2">
    <name type="scientific">Acaryochloris marina (strain MBIC 11017)</name>
    <dbReference type="NCBI Taxonomy" id="329726"/>
    <lineage>
        <taxon>Bacteria</taxon>
        <taxon>Bacillati</taxon>
        <taxon>Cyanobacteriota</taxon>
        <taxon>Cyanophyceae</taxon>
        <taxon>Acaryochloridales</taxon>
        <taxon>Acaryochloridaceae</taxon>
        <taxon>Acaryochloris</taxon>
    </lineage>
</organism>
<name>B0BZX8_ACAM1</name>
<protein>
    <submittedName>
        <fullName evidence="1">Uncharacterized protein</fullName>
    </submittedName>
</protein>
<reference evidence="1 2" key="1">
    <citation type="journal article" date="2008" name="Proc. Natl. Acad. Sci. U.S.A.">
        <title>Niche adaptation and genome expansion in the chlorophyll d-producing cyanobacterium Acaryochloris marina.</title>
        <authorList>
            <person name="Swingley W.D."/>
            <person name="Chen M."/>
            <person name="Cheung P.C."/>
            <person name="Conrad A.L."/>
            <person name="Dejesa L.C."/>
            <person name="Hao J."/>
            <person name="Honchak B.M."/>
            <person name="Karbach L.E."/>
            <person name="Kurdoglu A."/>
            <person name="Lahiri S."/>
            <person name="Mastrian S.D."/>
            <person name="Miyashita H."/>
            <person name="Page L."/>
            <person name="Ramakrishna P."/>
            <person name="Satoh S."/>
            <person name="Sattley W.M."/>
            <person name="Shimada Y."/>
            <person name="Taylor H.L."/>
            <person name="Tomo T."/>
            <person name="Tsuchiya T."/>
            <person name="Wang Z.T."/>
            <person name="Raymond J."/>
            <person name="Mimuro M."/>
            <person name="Blankenship R.E."/>
            <person name="Touchman J.W."/>
        </authorList>
    </citation>
    <scope>NUCLEOTIDE SEQUENCE [LARGE SCALE GENOMIC DNA]</scope>
    <source>
        <strain evidence="2">MBIC 11017</strain>
    </source>
</reference>
<dbReference type="KEGG" id="amr:AM1_2174"/>